<dbReference type="Gene3D" id="1.10.10.10">
    <property type="entry name" value="Winged helix-like DNA-binding domain superfamily/Winged helix DNA-binding domain"/>
    <property type="match status" value="1"/>
</dbReference>
<name>A0A5D0NQ81_9ACTN</name>
<dbReference type="EMBL" id="VSFG01000002">
    <property type="protein sequence ID" value="TYB46354.1"/>
    <property type="molecule type" value="Genomic_DNA"/>
</dbReference>
<dbReference type="Proteomes" id="UP000323380">
    <property type="component" value="Unassembled WGS sequence"/>
</dbReference>
<accession>A0A5D0NQ81</accession>
<evidence type="ECO:0000313" key="3">
    <source>
        <dbReference type="Proteomes" id="UP000323380"/>
    </source>
</evidence>
<keyword evidence="3" id="KW-1185">Reference proteome</keyword>
<feature type="region of interest" description="Disordered" evidence="1">
    <location>
        <begin position="93"/>
        <end position="133"/>
    </location>
</feature>
<gene>
    <name evidence="2" type="ORF">FXF69_13885</name>
</gene>
<dbReference type="InterPro" id="IPR036390">
    <property type="entry name" value="WH_DNA-bd_sf"/>
</dbReference>
<evidence type="ECO:0000313" key="2">
    <source>
        <dbReference type="EMBL" id="TYB46354.1"/>
    </source>
</evidence>
<reference evidence="2 3" key="1">
    <citation type="submission" date="2019-08" db="EMBL/GenBank/DDBJ databases">
        <title>Actinomadura sp. nov. CYP1-5 isolated from mountain soil.</title>
        <authorList>
            <person name="Songsumanus A."/>
            <person name="Kuncharoen N."/>
            <person name="Kudo T."/>
            <person name="Yuki M."/>
            <person name="Igarashi Y."/>
            <person name="Tanasupawat S."/>
        </authorList>
    </citation>
    <scope>NUCLEOTIDE SEQUENCE [LARGE SCALE GENOMIC DNA]</scope>
    <source>
        <strain evidence="2 3">JCM 14158</strain>
    </source>
</reference>
<protein>
    <submittedName>
        <fullName evidence="2">MarR family transcriptional regulator</fullName>
    </submittedName>
</protein>
<dbReference type="SUPFAM" id="SSF46785">
    <property type="entry name" value="Winged helix' DNA-binding domain"/>
    <property type="match status" value="1"/>
</dbReference>
<dbReference type="AlphaFoldDB" id="A0A5D0NQ81"/>
<organism evidence="2 3">
    <name type="scientific">Actinomadura chibensis</name>
    <dbReference type="NCBI Taxonomy" id="392828"/>
    <lineage>
        <taxon>Bacteria</taxon>
        <taxon>Bacillati</taxon>
        <taxon>Actinomycetota</taxon>
        <taxon>Actinomycetes</taxon>
        <taxon>Streptosporangiales</taxon>
        <taxon>Thermomonosporaceae</taxon>
        <taxon>Actinomadura</taxon>
    </lineage>
</organism>
<dbReference type="RefSeq" id="WP_067892185.1">
    <property type="nucleotide sequence ID" value="NZ_VSFG01000002.1"/>
</dbReference>
<dbReference type="STRING" id="1220554.GCA_001552135_03398"/>
<evidence type="ECO:0000256" key="1">
    <source>
        <dbReference type="SAM" id="MobiDB-lite"/>
    </source>
</evidence>
<proteinExistence type="predicted"/>
<feature type="compositionally biased region" description="Basic and acidic residues" evidence="1">
    <location>
        <begin position="94"/>
        <end position="106"/>
    </location>
</feature>
<sequence length="133" mass="14556">MESPDGRGWTFLTNHARVLIAIARDPEIRIRDISTGIGITERAAQLITNDLVDAGYLTRHRVGRRNTYTVDSDRPFRHPTEADQRVDALITLFTDHDEARTADRDPTGPGGPPDGPAVPQSPFDSAEGDPGGR</sequence>
<dbReference type="InterPro" id="IPR036388">
    <property type="entry name" value="WH-like_DNA-bd_sf"/>
</dbReference>
<comment type="caution">
    <text evidence="2">The sequence shown here is derived from an EMBL/GenBank/DDBJ whole genome shotgun (WGS) entry which is preliminary data.</text>
</comment>